<feature type="compositionally biased region" description="Low complexity" evidence="1">
    <location>
        <begin position="316"/>
        <end position="332"/>
    </location>
</feature>
<dbReference type="EMBL" id="JAGGLD010000004">
    <property type="protein sequence ID" value="MBP2001682.1"/>
    <property type="molecule type" value="Genomic_DNA"/>
</dbReference>
<evidence type="ECO:0000313" key="4">
    <source>
        <dbReference type="EMBL" id="MBP2001682.1"/>
    </source>
</evidence>
<dbReference type="InterPro" id="IPR052920">
    <property type="entry name" value="DNA-binding_regulatory"/>
</dbReference>
<organism evidence="4 5">
    <name type="scientific">Paenibacillus shirakamiensis</name>
    <dbReference type="NCBI Taxonomy" id="1265935"/>
    <lineage>
        <taxon>Bacteria</taxon>
        <taxon>Bacillati</taxon>
        <taxon>Bacillota</taxon>
        <taxon>Bacilli</taxon>
        <taxon>Bacillales</taxon>
        <taxon>Paenibacillaceae</taxon>
        <taxon>Paenibacillus</taxon>
    </lineage>
</organism>
<dbReference type="SUPFAM" id="SSF53474">
    <property type="entry name" value="alpha/beta-Hydrolases"/>
    <property type="match status" value="1"/>
</dbReference>
<proteinExistence type="predicted"/>
<reference evidence="4 5" key="1">
    <citation type="submission" date="2021-03" db="EMBL/GenBank/DDBJ databases">
        <title>Genomic Encyclopedia of Type Strains, Phase IV (KMG-IV): sequencing the most valuable type-strain genomes for metagenomic binning, comparative biology and taxonomic classification.</title>
        <authorList>
            <person name="Goeker M."/>
        </authorList>
    </citation>
    <scope>NUCLEOTIDE SEQUENCE [LARGE SCALE GENOMIC DNA]</scope>
    <source>
        <strain evidence="4 5">DSM 26806</strain>
    </source>
</reference>
<evidence type="ECO:0000313" key="5">
    <source>
        <dbReference type="Proteomes" id="UP001519288"/>
    </source>
</evidence>
<evidence type="ECO:0000256" key="1">
    <source>
        <dbReference type="SAM" id="MobiDB-lite"/>
    </source>
</evidence>
<name>A0ABS4JIZ7_9BACL</name>
<keyword evidence="2" id="KW-0812">Transmembrane</keyword>
<keyword evidence="2" id="KW-0472">Membrane</keyword>
<keyword evidence="2" id="KW-1133">Transmembrane helix</keyword>
<dbReference type="PANTHER" id="PTHR43358:SF4">
    <property type="entry name" value="ALPHA_BETA HYDROLASE FOLD-1 DOMAIN-CONTAINING PROTEIN"/>
    <property type="match status" value="1"/>
</dbReference>
<dbReference type="InterPro" id="IPR029058">
    <property type="entry name" value="AB_hydrolase_fold"/>
</dbReference>
<dbReference type="Proteomes" id="UP001519288">
    <property type="component" value="Unassembled WGS sequence"/>
</dbReference>
<feature type="transmembrane region" description="Helical" evidence="2">
    <location>
        <begin position="6"/>
        <end position="25"/>
    </location>
</feature>
<accession>A0ABS4JIZ7</accession>
<comment type="caution">
    <text evidence="4">The sequence shown here is derived from an EMBL/GenBank/DDBJ whole genome shotgun (WGS) entry which is preliminary data.</text>
</comment>
<dbReference type="InterPro" id="IPR000073">
    <property type="entry name" value="AB_hydrolase_1"/>
</dbReference>
<feature type="domain" description="AB hydrolase-1" evidence="3">
    <location>
        <begin position="86"/>
        <end position="204"/>
    </location>
</feature>
<protein>
    <submittedName>
        <fullName evidence="4">Fermentation-respiration switch protein FrsA (DUF1100 family)</fullName>
    </submittedName>
</protein>
<dbReference type="Gene3D" id="3.40.50.1820">
    <property type="entry name" value="alpha/beta hydrolase"/>
    <property type="match status" value="1"/>
</dbReference>
<dbReference type="RefSeq" id="WP_209863405.1">
    <property type="nucleotide sequence ID" value="NZ_JAGGLD010000004.1"/>
</dbReference>
<dbReference type="PANTHER" id="PTHR43358">
    <property type="entry name" value="ALPHA/BETA-HYDROLASE"/>
    <property type="match status" value="1"/>
</dbReference>
<dbReference type="Pfam" id="PF00561">
    <property type="entry name" value="Abhydrolase_1"/>
    <property type="match status" value="1"/>
</dbReference>
<sequence length="332" mass="37213">MVYTIVVTIILLILLVLIAMTRFGFRQITQMKLQTSDSLFKFMEDAGVYSKERFDILDKSDVSVTTRDGLTLHGYAISSHPNSNKWVIIVHGYTASLEVSAQFGGLFEDIGFNVLLVDQRRHGRSQGSYTTYGFHEKYDIESWVNWIISHAGTDVVIGLHGQSLGGGTVLEYLTIADPRVHFVIADCPYSDLTQLIRYQLSVLNKVPTFPFLPLINNQLERKAGFRLHQVSPIKSVQNTSMPVMFIHGTEDKYVPTRMSQDMYKVKAHGLKKLLLVNGAIHGNAYSVDPVRYSHEVQAFVTQTLEEHVSSPVTPLNSSNSEETSDSSSDYSS</sequence>
<feature type="region of interest" description="Disordered" evidence="1">
    <location>
        <begin position="308"/>
        <end position="332"/>
    </location>
</feature>
<evidence type="ECO:0000256" key="2">
    <source>
        <dbReference type="SAM" id="Phobius"/>
    </source>
</evidence>
<keyword evidence="5" id="KW-1185">Reference proteome</keyword>
<gene>
    <name evidence="4" type="ORF">J2Z69_002727</name>
</gene>
<evidence type="ECO:0000259" key="3">
    <source>
        <dbReference type="Pfam" id="PF00561"/>
    </source>
</evidence>